<reference evidence="2 3" key="1">
    <citation type="journal article" date="2018" name="Front. Microbiol.">
        <title>Genome-Wide Analysis of Corynespora cassiicola Leaf Fall Disease Putative Effectors.</title>
        <authorList>
            <person name="Lopez D."/>
            <person name="Ribeiro S."/>
            <person name="Label P."/>
            <person name="Fumanal B."/>
            <person name="Venisse J.S."/>
            <person name="Kohler A."/>
            <person name="de Oliveira R.R."/>
            <person name="Labutti K."/>
            <person name="Lipzen A."/>
            <person name="Lail K."/>
            <person name="Bauer D."/>
            <person name="Ohm R.A."/>
            <person name="Barry K.W."/>
            <person name="Spatafora J."/>
            <person name="Grigoriev I.V."/>
            <person name="Martin F.M."/>
            <person name="Pujade-Renaud V."/>
        </authorList>
    </citation>
    <scope>NUCLEOTIDE SEQUENCE [LARGE SCALE GENOMIC DNA]</scope>
    <source>
        <strain evidence="2 3">Philippines</strain>
    </source>
</reference>
<evidence type="ECO:0000313" key="3">
    <source>
        <dbReference type="Proteomes" id="UP000240883"/>
    </source>
</evidence>
<feature type="region of interest" description="Disordered" evidence="1">
    <location>
        <begin position="155"/>
        <end position="189"/>
    </location>
</feature>
<organism evidence="2 3">
    <name type="scientific">Corynespora cassiicola Philippines</name>
    <dbReference type="NCBI Taxonomy" id="1448308"/>
    <lineage>
        <taxon>Eukaryota</taxon>
        <taxon>Fungi</taxon>
        <taxon>Dikarya</taxon>
        <taxon>Ascomycota</taxon>
        <taxon>Pezizomycotina</taxon>
        <taxon>Dothideomycetes</taxon>
        <taxon>Pleosporomycetidae</taxon>
        <taxon>Pleosporales</taxon>
        <taxon>Corynesporascaceae</taxon>
        <taxon>Corynespora</taxon>
    </lineage>
</organism>
<sequence length="189" mass="21300">MLGLRVGGLASGLIQCVRYTLYVPTFVFDLNSLLGWNGALRRLIIPLVNTTLVYFCDNFEPWKLHALSPFFSLYCLSYDVSTAWMIFSLLNAPTLCIVFKSFRTHLHTLKNGEHGVSSQPQSSSHEQKVKVNIARVLNKYYSTLISISISLATYPREEREEGSRKKSKGGARARGPYNGYEEARIRVSG</sequence>
<proteinExistence type="predicted"/>
<gene>
    <name evidence="2" type="ORF">BS50DRAFT_278207</name>
</gene>
<dbReference type="AlphaFoldDB" id="A0A2T2P0N1"/>
<name>A0A2T2P0N1_CORCC</name>
<dbReference type="EMBL" id="KZ678131">
    <property type="protein sequence ID" value="PSN71235.1"/>
    <property type="molecule type" value="Genomic_DNA"/>
</dbReference>
<feature type="compositionally biased region" description="Basic and acidic residues" evidence="1">
    <location>
        <begin position="155"/>
        <end position="164"/>
    </location>
</feature>
<accession>A0A2T2P0N1</accession>
<protein>
    <submittedName>
        <fullName evidence="2">Uncharacterized protein</fullName>
    </submittedName>
</protein>
<dbReference type="Proteomes" id="UP000240883">
    <property type="component" value="Unassembled WGS sequence"/>
</dbReference>
<evidence type="ECO:0000313" key="2">
    <source>
        <dbReference type="EMBL" id="PSN71235.1"/>
    </source>
</evidence>
<keyword evidence="3" id="KW-1185">Reference proteome</keyword>
<evidence type="ECO:0000256" key="1">
    <source>
        <dbReference type="SAM" id="MobiDB-lite"/>
    </source>
</evidence>